<feature type="domain" description="Rubredoxin-like" evidence="2">
    <location>
        <begin position="1"/>
        <end position="35"/>
    </location>
</feature>
<dbReference type="Gene3D" id="2.20.28.10">
    <property type="match status" value="1"/>
</dbReference>
<dbReference type="InterPro" id="IPR024934">
    <property type="entry name" value="Rubredoxin-like_dom"/>
</dbReference>
<dbReference type="AlphaFoldDB" id="A0A0U9HF35"/>
<dbReference type="SUPFAM" id="SSF57802">
    <property type="entry name" value="Rubredoxin-like"/>
    <property type="match status" value="1"/>
</dbReference>
<dbReference type="PROSITE" id="PS50903">
    <property type="entry name" value="RUBREDOXIN_LIKE"/>
    <property type="match status" value="1"/>
</dbReference>
<gene>
    <name evidence="3" type="ORF">TSYNT_7436</name>
</gene>
<evidence type="ECO:0000313" key="4">
    <source>
        <dbReference type="Proteomes" id="UP000062160"/>
    </source>
</evidence>
<proteinExistence type="predicted"/>
<evidence type="ECO:0000259" key="2">
    <source>
        <dbReference type="PROSITE" id="PS50903"/>
    </source>
</evidence>
<organism evidence="3">
    <name type="scientific">Tepidanaerobacter syntrophicus</name>
    <dbReference type="NCBI Taxonomy" id="224999"/>
    <lineage>
        <taxon>Bacteria</taxon>
        <taxon>Bacillati</taxon>
        <taxon>Bacillota</taxon>
        <taxon>Clostridia</taxon>
        <taxon>Thermosediminibacterales</taxon>
        <taxon>Tepidanaerobacteraceae</taxon>
        <taxon>Tepidanaerobacter</taxon>
    </lineage>
</organism>
<dbReference type="Pfam" id="PF21349">
    <property type="entry name" value="RUBY_RBDX"/>
    <property type="match status" value="1"/>
</dbReference>
<accession>A0A0U9HF35</accession>
<dbReference type="Proteomes" id="UP000062160">
    <property type="component" value="Unassembled WGS sequence"/>
</dbReference>
<dbReference type="OrthoDB" id="9799749at2"/>
<dbReference type="EMBL" id="DF977001">
    <property type="protein sequence ID" value="GAQ25413.1"/>
    <property type="molecule type" value="Genomic_DNA"/>
</dbReference>
<reference evidence="3" key="1">
    <citation type="journal article" date="2016" name="Genome Announc.">
        <title>Draft Genome Sequence of the Syntrophic Lactate-Degrading Bacterium Tepidanaerobacter syntrophicus JLT.</title>
        <authorList>
            <person name="Matsuura N."/>
            <person name="Ohashi A."/>
            <person name="Tourlousse D.M."/>
            <person name="Sekiguchi Y."/>
        </authorList>
    </citation>
    <scope>NUCLEOTIDE SEQUENCE [LARGE SCALE GENOMIC DNA]</scope>
    <source>
        <strain evidence="3">JL</strain>
    </source>
</reference>
<sequence length="111" mass="12413">MAKWQCGVCGYIFDGDEAPANCPKCGAPKEKFQQLDDETASKVDRSRYTNGLHMELFALLEKAKEISENGIKDALDPACVQIFETTKACATDIQQRIKAELKTHMTKNKWG</sequence>
<dbReference type="CDD" id="cd00729">
    <property type="entry name" value="rubredoxin_SM"/>
    <property type="match status" value="1"/>
</dbReference>
<dbReference type="RefSeq" id="WP_059032799.1">
    <property type="nucleotide sequence ID" value="NZ_BSDN01000011.1"/>
</dbReference>
<keyword evidence="4" id="KW-1185">Reference proteome</keyword>
<comment type="cofactor">
    <cofactor evidence="1">
        <name>Fe(3+)</name>
        <dbReference type="ChEBI" id="CHEBI:29034"/>
    </cofactor>
</comment>
<dbReference type="STRING" id="224999.GCA_001485475_01430"/>
<name>A0A0U9HF35_9FIRM</name>
<protein>
    <recommendedName>
        <fullName evidence="2">Rubredoxin-like domain-containing protein</fullName>
    </recommendedName>
</protein>
<evidence type="ECO:0000313" key="3">
    <source>
        <dbReference type="EMBL" id="GAQ25413.1"/>
    </source>
</evidence>
<dbReference type="InterPro" id="IPR048574">
    <property type="entry name" value="RUBY_RBDX"/>
</dbReference>
<evidence type="ECO:0000256" key="1">
    <source>
        <dbReference type="ARBA" id="ARBA00001965"/>
    </source>
</evidence>
<dbReference type="GO" id="GO:0005506">
    <property type="term" value="F:iron ion binding"/>
    <property type="evidence" value="ECO:0007669"/>
    <property type="project" value="InterPro"/>
</dbReference>